<comment type="caution">
    <text evidence="2">The sequence shown here is derived from an EMBL/GenBank/DDBJ whole genome shotgun (WGS) entry which is preliminary data.</text>
</comment>
<dbReference type="AlphaFoldDB" id="A0A4Q8QGW3"/>
<dbReference type="RefSeq" id="WP_130615023.1">
    <property type="nucleotide sequence ID" value="NZ_SGIU01000002.1"/>
</dbReference>
<sequence>MNKFLTAILLFIAINCNAQKKTTLSDSTFKKLDNYFKAHFENGDFSGVVLIANNDVELYEKTIGFRSFEDGQRLKSNNQFMVGSISKSICAAAIVKLVQDGKLNFDDDVNNYASIFSDKKVTIKQLLRHTSGVPRFDKISPGTKLVDQINSLKGKEFLFEPGTDDAYSNEGYSILAYLVEVITQQPYNEFIENTFFDKLKMEYSGVYPYDIPKKVALGHRVTPSGPMEVSENVYHSLIGSGSNYSTAQDLLKWAKSISSNEVINLDSLEYPYGWGVQENFGNKIISQSGLVNGFTSYVSIYPEQNLYVIFVSNISSGFFNIAPKDISAILLDKDYAEPEKLDDKSLSVNEMEAYVGNYETLSKYPFGIYLIENGLYIKWNHEGDGILLTPTEKDVFVNRSDFTKNEFYRNEDNEISGFKISIKDQVVECKKLE</sequence>
<dbReference type="PANTHER" id="PTHR46825">
    <property type="entry name" value="D-ALANYL-D-ALANINE-CARBOXYPEPTIDASE/ENDOPEPTIDASE AMPH"/>
    <property type="match status" value="1"/>
</dbReference>
<evidence type="ECO:0000313" key="2">
    <source>
        <dbReference type="EMBL" id="TAI47843.1"/>
    </source>
</evidence>
<gene>
    <name evidence="2" type="ORF">EW142_14405</name>
</gene>
<evidence type="ECO:0000313" key="3">
    <source>
        <dbReference type="Proteomes" id="UP000291981"/>
    </source>
</evidence>
<protein>
    <submittedName>
        <fullName evidence="2">Serine hydrolase</fullName>
    </submittedName>
</protein>
<keyword evidence="3" id="KW-1185">Reference proteome</keyword>
<dbReference type="GO" id="GO:0016787">
    <property type="term" value="F:hydrolase activity"/>
    <property type="evidence" value="ECO:0007669"/>
    <property type="project" value="UniProtKB-KW"/>
</dbReference>
<dbReference type="EMBL" id="SGIU01000002">
    <property type="protein sequence ID" value="TAI47843.1"/>
    <property type="molecule type" value="Genomic_DNA"/>
</dbReference>
<dbReference type="InterPro" id="IPR050491">
    <property type="entry name" value="AmpC-like"/>
</dbReference>
<dbReference type="Gene3D" id="3.40.710.10">
    <property type="entry name" value="DD-peptidase/beta-lactamase superfamily"/>
    <property type="match status" value="1"/>
</dbReference>
<dbReference type="InterPro" id="IPR012338">
    <property type="entry name" value="Beta-lactam/transpept-like"/>
</dbReference>
<reference evidence="2 3" key="1">
    <citation type="submission" date="2019-02" db="EMBL/GenBank/DDBJ databases">
        <title>Draft genome sequence of Muricauda sp. 176CP4-71.</title>
        <authorList>
            <person name="Park J.-S."/>
        </authorList>
    </citation>
    <scope>NUCLEOTIDE SEQUENCE [LARGE SCALE GENOMIC DNA]</scope>
    <source>
        <strain evidence="2 3">176CP4-71</strain>
    </source>
</reference>
<dbReference type="InterPro" id="IPR001466">
    <property type="entry name" value="Beta-lactam-related"/>
</dbReference>
<name>A0A4Q8QGW3_9FLAO</name>
<evidence type="ECO:0000259" key="1">
    <source>
        <dbReference type="Pfam" id="PF00144"/>
    </source>
</evidence>
<dbReference type="OrthoDB" id="9793489at2"/>
<keyword evidence="2" id="KW-0378">Hydrolase</keyword>
<dbReference type="SUPFAM" id="SSF56601">
    <property type="entry name" value="beta-lactamase/transpeptidase-like"/>
    <property type="match status" value="1"/>
</dbReference>
<dbReference type="Proteomes" id="UP000291981">
    <property type="component" value="Unassembled WGS sequence"/>
</dbReference>
<dbReference type="Pfam" id="PF00144">
    <property type="entry name" value="Beta-lactamase"/>
    <property type="match status" value="1"/>
</dbReference>
<dbReference type="PANTHER" id="PTHR46825:SF9">
    <property type="entry name" value="BETA-LACTAMASE-RELATED DOMAIN-CONTAINING PROTEIN"/>
    <property type="match status" value="1"/>
</dbReference>
<proteinExistence type="predicted"/>
<accession>A0A4Q8QGW3</accession>
<organism evidence="2 3">
    <name type="scientific">Flagellimonas allohymeniacidonis</name>
    <dbReference type="NCBI Taxonomy" id="2517819"/>
    <lineage>
        <taxon>Bacteria</taxon>
        <taxon>Pseudomonadati</taxon>
        <taxon>Bacteroidota</taxon>
        <taxon>Flavobacteriia</taxon>
        <taxon>Flavobacteriales</taxon>
        <taxon>Flavobacteriaceae</taxon>
        <taxon>Flagellimonas</taxon>
    </lineage>
</organism>
<feature type="domain" description="Beta-lactamase-related" evidence="1">
    <location>
        <begin position="32"/>
        <end position="316"/>
    </location>
</feature>